<evidence type="ECO:0000313" key="4">
    <source>
        <dbReference type="Proteomes" id="UP001175271"/>
    </source>
</evidence>
<feature type="transmembrane region" description="Helical" evidence="1">
    <location>
        <begin position="38"/>
        <end position="57"/>
    </location>
</feature>
<dbReference type="Pfam" id="PF10328">
    <property type="entry name" value="7TM_GPCR_Srx"/>
    <property type="match status" value="1"/>
</dbReference>
<feature type="transmembrane region" description="Helical" evidence="1">
    <location>
        <begin position="69"/>
        <end position="98"/>
    </location>
</feature>
<dbReference type="SUPFAM" id="SSF81321">
    <property type="entry name" value="Family A G protein-coupled receptor-like"/>
    <property type="match status" value="2"/>
</dbReference>
<protein>
    <recommendedName>
        <fullName evidence="2">7TM GPCR serpentine receptor class x (Srx) domain-containing protein</fullName>
    </recommendedName>
</protein>
<dbReference type="AlphaFoldDB" id="A0AA39HC29"/>
<evidence type="ECO:0000313" key="3">
    <source>
        <dbReference type="EMBL" id="KAK0402476.1"/>
    </source>
</evidence>
<evidence type="ECO:0000256" key="1">
    <source>
        <dbReference type="SAM" id="Phobius"/>
    </source>
</evidence>
<feature type="transmembrane region" description="Helical" evidence="1">
    <location>
        <begin position="304"/>
        <end position="328"/>
    </location>
</feature>
<accession>A0AA39HC29</accession>
<proteinExistence type="predicted"/>
<feature type="transmembrane region" description="Helical" evidence="1">
    <location>
        <begin position="217"/>
        <end position="243"/>
    </location>
</feature>
<dbReference type="Proteomes" id="UP001175271">
    <property type="component" value="Unassembled WGS sequence"/>
</dbReference>
<dbReference type="EMBL" id="JAUCMV010000004">
    <property type="protein sequence ID" value="KAK0402476.1"/>
    <property type="molecule type" value="Genomic_DNA"/>
</dbReference>
<feature type="transmembrane region" description="Helical" evidence="1">
    <location>
        <begin position="274"/>
        <end position="295"/>
    </location>
</feature>
<keyword evidence="4" id="KW-1185">Reference proteome</keyword>
<reference evidence="3" key="1">
    <citation type="submission" date="2023-06" db="EMBL/GenBank/DDBJ databases">
        <title>Genomic analysis of the entomopathogenic nematode Steinernema hermaphroditum.</title>
        <authorList>
            <person name="Schwarz E.M."/>
            <person name="Heppert J.K."/>
            <person name="Baniya A."/>
            <person name="Schwartz H.T."/>
            <person name="Tan C.-H."/>
            <person name="Antoshechkin I."/>
            <person name="Sternberg P.W."/>
            <person name="Goodrich-Blair H."/>
            <person name="Dillman A.R."/>
        </authorList>
    </citation>
    <scope>NUCLEOTIDE SEQUENCE</scope>
    <source>
        <strain evidence="3">PS9179</strain>
        <tissue evidence="3">Whole animal</tissue>
    </source>
</reference>
<dbReference type="Gene3D" id="1.20.1070.10">
    <property type="entry name" value="Rhodopsin 7-helix transmembrane proteins"/>
    <property type="match status" value="1"/>
</dbReference>
<sequence>MPRSGSKLSWEYDDVVCYVASGNDFVKLVLVVASARHLLAIVAVVAITISMFTLLCRQTMTSGRVDVQNAMVALATFVLIPTFTVVLPYVVVVLWTIFTLHSNSFAFVANIAGFIAVAHLGVMKIIGLVAFKPYRRTVANLILRKKIQPQPQSHTPPVTIFQPKGIPPFVGIISFTIGLHLACIACVCHQVVSTNRMIAVCFPVNYKNIFTKRVTKIIIIYISVEVTIFMALYFVVPCSIIGYSPKFYDRIMYITFGKSTLHNNNKNFKRDVRFFGQTSVQNLTMMVSCTLIVIANNGAKRDTVFVSVLAFHTLIVTHLNNSLALILFNPEVRNFLGLHFSWLKTTNPSTSAESIQQQR</sequence>
<keyword evidence="1" id="KW-0472">Membrane</keyword>
<feature type="transmembrane region" description="Helical" evidence="1">
    <location>
        <begin position="104"/>
        <end position="131"/>
    </location>
</feature>
<feature type="domain" description="7TM GPCR serpentine receptor class x (Srx)" evidence="2">
    <location>
        <begin position="157"/>
        <end position="247"/>
    </location>
</feature>
<dbReference type="InterPro" id="IPR019430">
    <property type="entry name" value="7TM_GPCR_serpentine_rcpt_Srx"/>
</dbReference>
<gene>
    <name evidence="3" type="ORF">QR680_016354</name>
</gene>
<comment type="caution">
    <text evidence="3">The sequence shown here is derived from an EMBL/GenBank/DDBJ whole genome shotgun (WGS) entry which is preliminary data.</text>
</comment>
<evidence type="ECO:0000259" key="2">
    <source>
        <dbReference type="Pfam" id="PF10328"/>
    </source>
</evidence>
<keyword evidence="1" id="KW-0812">Transmembrane</keyword>
<keyword evidence="1" id="KW-1133">Transmembrane helix</keyword>
<organism evidence="3 4">
    <name type="scientific">Steinernema hermaphroditum</name>
    <dbReference type="NCBI Taxonomy" id="289476"/>
    <lineage>
        <taxon>Eukaryota</taxon>
        <taxon>Metazoa</taxon>
        <taxon>Ecdysozoa</taxon>
        <taxon>Nematoda</taxon>
        <taxon>Chromadorea</taxon>
        <taxon>Rhabditida</taxon>
        <taxon>Tylenchina</taxon>
        <taxon>Panagrolaimomorpha</taxon>
        <taxon>Strongyloidoidea</taxon>
        <taxon>Steinernematidae</taxon>
        <taxon>Steinernema</taxon>
    </lineage>
</organism>
<name>A0AA39HC29_9BILA</name>